<accession>A0A5P3VTY8</accession>
<evidence type="ECO:0000259" key="1">
    <source>
        <dbReference type="Pfam" id="PF18154"/>
    </source>
</evidence>
<proteinExistence type="predicted"/>
<keyword evidence="2" id="KW-0614">Plasmid</keyword>
<reference evidence="2 3" key="1">
    <citation type="submission" date="2018-09" db="EMBL/GenBank/DDBJ databases">
        <title>Complete genome sequence of Cupriavidus oxalaticus T2, a bacterium capable of phenol tolerance and degradation.</title>
        <authorList>
            <person name="Yan J."/>
        </authorList>
    </citation>
    <scope>NUCLEOTIDE SEQUENCE [LARGE SCALE GENOMIC DNA]</scope>
    <source>
        <strain evidence="2 3">T2</strain>
        <plasmid evidence="2 3">unnamed1</plasmid>
    </source>
</reference>
<organism evidence="2 3">
    <name type="scientific">Cupriavidus oxalaticus</name>
    <dbReference type="NCBI Taxonomy" id="96344"/>
    <lineage>
        <taxon>Bacteria</taxon>
        <taxon>Pseudomonadati</taxon>
        <taxon>Pseudomonadota</taxon>
        <taxon>Betaproteobacteria</taxon>
        <taxon>Burkholderiales</taxon>
        <taxon>Burkholderiaceae</taxon>
        <taxon>Cupriavidus</taxon>
    </lineage>
</organism>
<protein>
    <recommendedName>
        <fullName evidence="1">REase associating with pPIWI RE domain-containing protein</fullName>
    </recommendedName>
</protein>
<sequence length="94" mass="10655">MATLYPGRDKCDVSLDNETIGIDVKSHASPFLLADTLNRNVGGLELFPKKYIAINDQALSRFPGYLDILRRECNRTDIEFIAVSALRRKLRTRS</sequence>
<name>A0A5P3VTY8_9BURK</name>
<dbReference type="Proteomes" id="UP000325743">
    <property type="component" value="Plasmid unnamed1"/>
</dbReference>
<dbReference type="AlphaFoldDB" id="A0A5P3VTY8"/>
<dbReference type="EMBL" id="CP032520">
    <property type="protein sequence ID" value="QEZ48751.1"/>
    <property type="molecule type" value="Genomic_DNA"/>
</dbReference>
<dbReference type="InterPro" id="IPR040828">
    <property type="entry name" value="pPIWI_RE_REase"/>
</dbReference>
<dbReference type="Pfam" id="PF18154">
    <property type="entry name" value="pPIWI_RE_REase"/>
    <property type="match status" value="1"/>
</dbReference>
<gene>
    <name evidence="2" type="ORF">D2917_31195</name>
</gene>
<evidence type="ECO:0000313" key="3">
    <source>
        <dbReference type="Proteomes" id="UP000325743"/>
    </source>
</evidence>
<evidence type="ECO:0000313" key="2">
    <source>
        <dbReference type="EMBL" id="QEZ48751.1"/>
    </source>
</evidence>
<geneLocation type="plasmid" evidence="2">
    <name>unnamed1</name>
</geneLocation>
<feature type="domain" description="REase associating with pPIWI RE" evidence="1">
    <location>
        <begin position="3"/>
        <end position="93"/>
    </location>
</feature>